<dbReference type="PROSITE" id="PS51257">
    <property type="entry name" value="PROKAR_LIPOPROTEIN"/>
    <property type="match status" value="1"/>
</dbReference>
<comment type="caution">
    <text evidence="8">The sequence shown here is derived from an EMBL/GenBank/DDBJ whole genome shotgun (WGS) entry which is preliminary data.</text>
</comment>
<dbReference type="InterPro" id="IPR025896">
    <property type="entry name" value="Spi_Prtas-inh"/>
</dbReference>
<evidence type="ECO:0000259" key="7">
    <source>
        <dbReference type="Pfam" id="PF13734"/>
    </source>
</evidence>
<reference evidence="9" key="1">
    <citation type="journal article" date="2019" name="Int. J. Syst. Evol. Microbiol.">
        <title>The Global Catalogue of Microorganisms (GCM) 10K type strain sequencing project: providing services to taxonomists for standard genome sequencing and annotation.</title>
        <authorList>
            <consortium name="The Broad Institute Genomics Platform"/>
            <consortium name="The Broad Institute Genome Sequencing Center for Infectious Disease"/>
            <person name="Wu L."/>
            <person name="Ma J."/>
        </authorList>
    </citation>
    <scope>NUCLEOTIDE SEQUENCE [LARGE SCALE GENOMIC DNA]</scope>
    <source>
        <strain evidence="9">WYCCWR 13023</strain>
    </source>
</reference>
<dbReference type="SUPFAM" id="SSF54001">
    <property type="entry name" value="Cysteine proteinases"/>
    <property type="match status" value="1"/>
</dbReference>
<keyword evidence="4" id="KW-0378">Hydrolase</keyword>
<dbReference type="InterPro" id="IPR044934">
    <property type="entry name" value="Streptopain_sf"/>
</dbReference>
<dbReference type="InterPro" id="IPR038765">
    <property type="entry name" value="Papain-like_cys_pep_sf"/>
</dbReference>
<proteinExistence type="inferred from homology"/>
<dbReference type="InterPro" id="IPR000200">
    <property type="entry name" value="Peptidase_C10"/>
</dbReference>
<dbReference type="Pfam" id="PF13734">
    <property type="entry name" value="Inhibitor_I69"/>
    <property type="match status" value="1"/>
</dbReference>
<dbReference type="Proteomes" id="UP001595935">
    <property type="component" value="Unassembled WGS sequence"/>
</dbReference>
<keyword evidence="5" id="KW-0788">Thiol protease</keyword>
<evidence type="ECO:0000256" key="2">
    <source>
        <dbReference type="ARBA" id="ARBA00022670"/>
    </source>
</evidence>
<dbReference type="Gene3D" id="3.90.70.50">
    <property type="entry name" value="Peptidase C10, streptopain"/>
    <property type="match status" value="2"/>
</dbReference>
<sequence>MKNTPRKGCLFLLSLLFLFACSRENEMENSKSAQNENFVNLSTVKEIAGGIKFEPKSNSSQTSKSSTLPITKKIEKIDEVKNEYGLTVFYVINYVKGGYIILSSDNRAQPIIAFSEDNKFVLDDGKDKSYPLGLKSWVENAKRQISMIQNLNLKQEKREKLAWKEVKNIMIDAGMFEDKSVTNKRDIPNNTICYDRVVSQTKGPFLETTWWQYNGFNDSLDYMSCSDGTKHVYAGCVPIAMAQIMKFHQYPNNYNWSAMPLTSSSATTANFILDIHKAISSVYPGEPYYGCLDTGVNNSKDMSTVLKTKFGYTSAQTAKYDYQVVKANLDAGRPVLLSGFNKNDLSGHQWVCDGYSALQYTFDDCTGASALYFNMNWGWPEGRNNGYFAFNNFNPASTNYNEAIKMTYNIKP</sequence>
<feature type="domain" description="Spi protease inhibitor" evidence="7">
    <location>
        <begin position="64"/>
        <end position="145"/>
    </location>
</feature>
<gene>
    <name evidence="8" type="ORF">ACFO5S_20450</name>
</gene>
<comment type="similarity">
    <text evidence="1">Belongs to the peptidase C10 family.</text>
</comment>
<keyword evidence="3 6" id="KW-0732">Signal</keyword>
<feature type="signal peptide" evidence="6">
    <location>
        <begin position="1"/>
        <end position="22"/>
    </location>
</feature>
<name>A0ABV9PLZ2_9FLAO</name>
<feature type="chain" id="PRO_5047460893" evidence="6">
    <location>
        <begin position="23"/>
        <end position="412"/>
    </location>
</feature>
<dbReference type="Pfam" id="PF01640">
    <property type="entry name" value="Peptidase_C10"/>
    <property type="match status" value="1"/>
</dbReference>
<dbReference type="EMBL" id="JBHSGV010000009">
    <property type="protein sequence ID" value="MFC4749835.1"/>
    <property type="molecule type" value="Genomic_DNA"/>
</dbReference>
<evidence type="ECO:0000256" key="4">
    <source>
        <dbReference type="ARBA" id="ARBA00022801"/>
    </source>
</evidence>
<evidence type="ECO:0000256" key="6">
    <source>
        <dbReference type="SAM" id="SignalP"/>
    </source>
</evidence>
<keyword evidence="9" id="KW-1185">Reference proteome</keyword>
<evidence type="ECO:0000313" key="8">
    <source>
        <dbReference type="EMBL" id="MFC4749835.1"/>
    </source>
</evidence>
<evidence type="ECO:0000313" key="9">
    <source>
        <dbReference type="Proteomes" id="UP001595935"/>
    </source>
</evidence>
<dbReference type="RefSeq" id="WP_213259804.1">
    <property type="nucleotide sequence ID" value="NZ_JAGYWA010000009.1"/>
</dbReference>
<organism evidence="8 9">
    <name type="scientific">Flavobacterium branchiicola</name>
    <dbReference type="NCBI Taxonomy" id="1114875"/>
    <lineage>
        <taxon>Bacteria</taxon>
        <taxon>Pseudomonadati</taxon>
        <taxon>Bacteroidota</taxon>
        <taxon>Flavobacteriia</taxon>
        <taxon>Flavobacteriales</taxon>
        <taxon>Flavobacteriaceae</taxon>
        <taxon>Flavobacterium</taxon>
    </lineage>
</organism>
<evidence type="ECO:0000256" key="5">
    <source>
        <dbReference type="ARBA" id="ARBA00022807"/>
    </source>
</evidence>
<keyword evidence="2" id="KW-0645">Protease</keyword>
<protein>
    <submittedName>
        <fullName evidence="8">C10 family peptidase</fullName>
    </submittedName>
</protein>
<evidence type="ECO:0000256" key="3">
    <source>
        <dbReference type="ARBA" id="ARBA00022729"/>
    </source>
</evidence>
<accession>A0ABV9PLZ2</accession>
<evidence type="ECO:0000256" key="1">
    <source>
        <dbReference type="ARBA" id="ARBA00009693"/>
    </source>
</evidence>